<evidence type="ECO:0000259" key="1">
    <source>
        <dbReference type="Pfam" id="PF20150"/>
    </source>
</evidence>
<accession>A0ABY6UYC3</accession>
<dbReference type="Proteomes" id="UP000766486">
    <property type="component" value="Unassembled WGS sequence"/>
</dbReference>
<reference evidence="2 3" key="1">
    <citation type="submission" date="2019-06" db="EMBL/GenBank/DDBJ databases">
        <authorList>
            <person name="Broberg M."/>
        </authorList>
    </citation>
    <scope>NUCLEOTIDE SEQUENCE [LARGE SCALE GENOMIC DNA]</scope>
</reference>
<name>A0ABY6UYC3_BIOOC</name>
<dbReference type="EMBL" id="CABFNS010000929">
    <property type="protein sequence ID" value="VUC36447.1"/>
    <property type="molecule type" value="Genomic_DNA"/>
</dbReference>
<organism evidence="2 3">
    <name type="scientific">Bionectria ochroleuca</name>
    <name type="common">Gliocladium roseum</name>
    <dbReference type="NCBI Taxonomy" id="29856"/>
    <lineage>
        <taxon>Eukaryota</taxon>
        <taxon>Fungi</taxon>
        <taxon>Dikarya</taxon>
        <taxon>Ascomycota</taxon>
        <taxon>Pezizomycotina</taxon>
        <taxon>Sordariomycetes</taxon>
        <taxon>Hypocreomycetidae</taxon>
        <taxon>Hypocreales</taxon>
        <taxon>Bionectriaceae</taxon>
        <taxon>Clonostachys</taxon>
    </lineage>
</organism>
<evidence type="ECO:0000313" key="2">
    <source>
        <dbReference type="EMBL" id="VUC36447.1"/>
    </source>
</evidence>
<dbReference type="InterPro" id="IPR045518">
    <property type="entry name" value="2EXR"/>
</dbReference>
<feature type="domain" description="2EXR" evidence="1">
    <location>
        <begin position="25"/>
        <end position="101"/>
    </location>
</feature>
<sequence>MFDNSRLVVYNQYPSPGDPNVFNLPALPFQIRLQIYEANISLTRVVNILPGANKTSHKSTTSPPEVLSICRESRDYALGRFVNIFPQRPNPVYVNPQADMILLSNYASHTWFIGGFNGLDLSGVKTLAILQEDLGLYPANDDAKRIGGPGAAAPPAGHTPAPEWDVLSKDMIRFLKRTLILCSGSESVKDLGVLVMPPNTKKWAPTELELQIKQRLGPEAPPSELPLLARLEGLERDRAEGVSEALTLPR</sequence>
<feature type="non-terminal residue" evidence="2">
    <location>
        <position position="250"/>
    </location>
</feature>
<protein>
    <recommendedName>
        <fullName evidence="1">2EXR domain-containing protein</fullName>
    </recommendedName>
</protein>
<comment type="caution">
    <text evidence="2">The sequence shown here is derived from an EMBL/GenBank/DDBJ whole genome shotgun (WGS) entry which is preliminary data.</text>
</comment>
<dbReference type="Pfam" id="PF20150">
    <property type="entry name" value="2EXR"/>
    <property type="match status" value="1"/>
</dbReference>
<dbReference type="PANTHER" id="PTHR35910">
    <property type="entry name" value="2EXR DOMAIN-CONTAINING PROTEIN"/>
    <property type="match status" value="1"/>
</dbReference>
<evidence type="ECO:0000313" key="3">
    <source>
        <dbReference type="Proteomes" id="UP000766486"/>
    </source>
</evidence>
<dbReference type="PANTHER" id="PTHR35910:SF1">
    <property type="entry name" value="2EXR DOMAIN-CONTAINING PROTEIN"/>
    <property type="match status" value="1"/>
</dbReference>
<gene>
    <name evidence="2" type="ORF">CLO192961_LOCUS446561</name>
</gene>
<proteinExistence type="predicted"/>
<keyword evidence="3" id="KW-1185">Reference proteome</keyword>